<protein>
    <submittedName>
        <fullName evidence="1">32073_t:CDS:1</fullName>
    </submittedName>
</protein>
<dbReference type="EMBL" id="CAJVQB010041085">
    <property type="protein sequence ID" value="CAG8829147.1"/>
    <property type="molecule type" value="Genomic_DNA"/>
</dbReference>
<sequence length="57" mass="6685">MSSLREIFHTNTTLNAFYYSEEMAASLRRESANPALTTEIDMLLNRINHLERLDRLN</sequence>
<dbReference type="Proteomes" id="UP000789901">
    <property type="component" value="Unassembled WGS sequence"/>
</dbReference>
<evidence type="ECO:0000313" key="1">
    <source>
        <dbReference type="EMBL" id="CAG8829147.1"/>
    </source>
</evidence>
<evidence type="ECO:0000313" key="2">
    <source>
        <dbReference type="Proteomes" id="UP000789901"/>
    </source>
</evidence>
<gene>
    <name evidence="1" type="ORF">GMARGA_LOCUS29912</name>
</gene>
<proteinExistence type="predicted"/>
<comment type="caution">
    <text evidence="1">The sequence shown here is derived from an EMBL/GenBank/DDBJ whole genome shotgun (WGS) entry which is preliminary data.</text>
</comment>
<accession>A0ABN7WF42</accession>
<feature type="non-terminal residue" evidence="1">
    <location>
        <position position="57"/>
    </location>
</feature>
<keyword evidence="2" id="KW-1185">Reference proteome</keyword>
<reference evidence="1 2" key="1">
    <citation type="submission" date="2021-06" db="EMBL/GenBank/DDBJ databases">
        <authorList>
            <person name="Kallberg Y."/>
            <person name="Tangrot J."/>
            <person name="Rosling A."/>
        </authorList>
    </citation>
    <scope>NUCLEOTIDE SEQUENCE [LARGE SCALE GENOMIC DNA]</scope>
    <source>
        <strain evidence="1 2">120-4 pot B 10/14</strain>
    </source>
</reference>
<name>A0ABN7WF42_GIGMA</name>
<organism evidence="1 2">
    <name type="scientific">Gigaspora margarita</name>
    <dbReference type="NCBI Taxonomy" id="4874"/>
    <lineage>
        <taxon>Eukaryota</taxon>
        <taxon>Fungi</taxon>
        <taxon>Fungi incertae sedis</taxon>
        <taxon>Mucoromycota</taxon>
        <taxon>Glomeromycotina</taxon>
        <taxon>Glomeromycetes</taxon>
        <taxon>Diversisporales</taxon>
        <taxon>Gigasporaceae</taxon>
        <taxon>Gigaspora</taxon>
    </lineage>
</organism>